<sequence length="100" mass="10579">MASKIRLPCHLCSYSPFCSLQVAFSLVQAMRPLHENPLLKKYFPGLALSLVGPVPPVHGSPPTHIPAGSGKGTTVNEMNFAGHRPPPAFSGKFIDSSVAA</sequence>
<evidence type="ECO:0000313" key="1">
    <source>
        <dbReference type="EMBL" id="KAJ0092992.1"/>
    </source>
</evidence>
<protein>
    <submittedName>
        <fullName evidence="1">Uncharacterized protein</fullName>
    </submittedName>
</protein>
<keyword evidence="2" id="KW-1185">Reference proteome</keyword>
<organism evidence="1 2">
    <name type="scientific">Pistacia atlantica</name>
    <dbReference type="NCBI Taxonomy" id="434234"/>
    <lineage>
        <taxon>Eukaryota</taxon>
        <taxon>Viridiplantae</taxon>
        <taxon>Streptophyta</taxon>
        <taxon>Embryophyta</taxon>
        <taxon>Tracheophyta</taxon>
        <taxon>Spermatophyta</taxon>
        <taxon>Magnoliopsida</taxon>
        <taxon>eudicotyledons</taxon>
        <taxon>Gunneridae</taxon>
        <taxon>Pentapetalae</taxon>
        <taxon>rosids</taxon>
        <taxon>malvids</taxon>
        <taxon>Sapindales</taxon>
        <taxon>Anacardiaceae</taxon>
        <taxon>Pistacia</taxon>
    </lineage>
</organism>
<evidence type="ECO:0000313" key="2">
    <source>
        <dbReference type="Proteomes" id="UP001164250"/>
    </source>
</evidence>
<reference evidence="2" key="1">
    <citation type="journal article" date="2023" name="G3 (Bethesda)">
        <title>Genome assembly and association tests identify interacting loci associated with vigor, precocity, and sex in interspecific pistachio rootstocks.</title>
        <authorList>
            <person name="Palmer W."/>
            <person name="Jacygrad E."/>
            <person name="Sagayaradj S."/>
            <person name="Cavanaugh K."/>
            <person name="Han R."/>
            <person name="Bertier L."/>
            <person name="Beede B."/>
            <person name="Kafkas S."/>
            <person name="Golino D."/>
            <person name="Preece J."/>
            <person name="Michelmore R."/>
        </authorList>
    </citation>
    <scope>NUCLEOTIDE SEQUENCE [LARGE SCALE GENOMIC DNA]</scope>
</reference>
<dbReference type="EMBL" id="CM047903">
    <property type="protein sequence ID" value="KAJ0092992.1"/>
    <property type="molecule type" value="Genomic_DNA"/>
</dbReference>
<gene>
    <name evidence="1" type="ORF">Patl1_25212</name>
</gene>
<comment type="caution">
    <text evidence="1">The sequence shown here is derived from an EMBL/GenBank/DDBJ whole genome shotgun (WGS) entry which is preliminary data.</text>
</comment>
<dbReference type="Proteomes" id="UP001164250">
    <property type="component" value="Chromosome 7"/>
</dbReference>
<proteinExistence type="predicted"/>
<name>A0ACC1B288_9ROSI</name>
<accession>A0ACC1B288</accession>